<keyword evidence="1 2" id="KW-0807">Transducer</keyword>
<dbReference type="SMART" id="SM00283">
    <property type="entry name" value="MA"/>
    <property type="match status" value="1"/>
</dbReference>
<reference evidence="4" key="1">
    <citation type="journal article" date="2016" name="Front. Microbiol.">
        <title>Genome Sequence of the Piezophilic, Mesophilic Sulfate-Reducing Bacterium Desulfovibrio indicus J2T.</title>
        <authorList>
            <person name="Cao J."/>
            <person name="Maignien L."/>
            <person name="Shao Z."/>
            <person name="Alain K."/>
            <person name="Jebbar M."/>
        </authorList>
    </citation>
    <scope>NUCLEOTIDE SEQUENCE</scope>
    <source>
        <strain evidence="4">NBRC 103626</strain>
    </source>
</reference>
<accession>A0AA37HT20</accession>
<dbReference type="PANTHER" id="PTHR32089:SF112">
    <property type="entry name" value="LYSOZYME-LIKE PROTEIN-RELATED"/>
    <property type="match status" value="1"/>
</dbReference>
<dbReference type="EMBL" id="BPQM01000124">
    <property type="protein sequence ID" value="GJD81041.1"/>
    <property type="molecule type" value="Genomic_DNA"/>
</dbReference>
<dbReference type="InterPro" id="IPR004089">
    <property type="entry name" value="MCPsignal_dom"/>
</dbReference>
<reference evidence="4" key="2">
    <citation type="submission" date="2021-08" db="EMBL/GenBank/DDBJ databases">
        <authorList>
            <person name="Tani A."/>
            <person name="Ola A."/>
            <person name="Ogura Y."/>
            <person name="Katsura K."/>
            <person name="Hayashi T."/>
        </authorList>
    </citation>
    <scope>NUCLEOTIDE SEQUENCE</scope>
    <source>
        <strain evidence="4">NBRC 103626</strain>
    </source>
</reference>
<comment type="caution">
    <text evidence="4">The sequence shown here is derived from an EMBL/GenBank/DDBJ whole genome shotgun (WGS) entry which is preliminary data.</text>
</comment>
<dbReference type="PROSITE" id="PS50111">
    <property type="entry name" value="CHEMOTAXIS_TRANSDUC_2"/>
    <property type="match status" value="1"/>
</dbReference>
<dbReference type="InterPro" id="IPR029016">
    <property type="entry name" value="GAF-like_dom_sf"/>
</dbReference>
<dbReference type="PANTHER" id="PTHR32089">
    <property type="entry name" value="METHYL-ACCEPTING CHEMOTAXIS PROTEIN MCPB"/>
    <property type="match status" value="1"/>
</dbReference>
<dbReference type="GO" id="GO:0016020">
    <property type="term" value="C:membrane"/>
    <property type="evidence" value="ECO:0007669"/>
    <property type="project" value="InterPro"/>
</dbReference>
<evidence type="ECO:0000313" key="5">
    <source>
        <dbReference type="Proteomes" id="UP001055108"/>
    </source>
</evidence>
<gene>
    <name evidence="4" type="ORF">NBEOAGPD_4286</name>
</gene>
<keyword evidence="5" id="KW-1185">Reference proteome</keyword>
<dbReference type="AlphaFoldDB" id="A0AA37HT20"/>
<dbReference type="RefSeq" id="WP_283206306.1">
    <property type="nucleotide sequence ID" value="NZ_BPQM01000124.1"/>
</dbReference>
<dbReference type="Pfam" id="PF13185">
    <property type="entry name" value="GAF_2"/>
    <property type="match status" value="1"/>
</dbReference>
<organism evidence="4 5">
    <name type="scientific">Methylobacterium gregans</name>
    <dbReference type="NCBI Taxonomy" id="374424"/>
    <lineage>
        <taxon>Bacteria</taxon>
        <taxon>Pseudomonadati</taxon>
        <taxon>Pseudomonadota</taxon>
        <taxon>Alphaproteobacteria</taxon>
        <taxon>Hyphomicrobiales</taxon>
        <taxon>Methylobacteriaceae</taxon>
        <taxon>Methylobacterium</taxon>
    </lineage>
</organism>
<protein>
    <recommendedName>
        <fullName evidence="3">Methyl-accepting transducer domain-containing protein</fullName>
    </recommendedName>
</protein>
<dbReference type="InterPro" id="IPR003018">
    <property type="entry name" value="GAF"/>
</dbReference>
<feature type="domain" description="Methyl-accepting transducer" evidence="3">
    <location>
        <begin position="219"/>
        <end position="455"/>
    </location>
</feature>
<dbReference type="SMART" id="SM00065">
    <property type="entry name" value="GAF"/>
    <property type="match status" value="1"/>
</dbReference>
<evidence type="ECO:0000256" key="1">
    <source>
        <dbReference type="ARBA" id="ARBA00023224"/>
    </source>
</evidence>
<dbReference type="Gene3D" id="1.10.287.950">
    <property type="entry name" value="Methyl-accepting chemotaxis protein"/>
    <property type="match status" value="1"/>
</dbReference>
<proteinExistence type="predicted"/>
<dbReference type="GO" id="GO:0007165">
    <property type="term" value="P:signal transduction"/>
    <property type="evidence" value="ECO:0007669"/>
    <property type="project" value="UniProtKB-KW"/>
</dbReference>
<dbReference type="Proteomes" id="UP001055108">
    <property type="component" value="Unassembled WGS sequence"/>
</dbReference>
<dbReference type="SUPFAM" id="SSF58104">
    <property type="entry name" value="Methyl-accepting chemotaxis protein (MCP) signaling domain"/>
    <property type="match status" value="1"/>
</dbReference>
<evidence type="ECO:0000256" key="2">
    <source>
        <dbReference type="PROSITE-ProRule" id="PRU00284"/>
    </source>
</evidence>
<dbReference type="SUPFAM" id="SSF55781">
    <property type="entry name" value="GAF domain-like"/>
    <property type="match status" value="1"/>
</dbReference>
<evidence type="ECO:0000259" key="3">
    <source>
        <dbReference type="PROSITE" id="PS50111"/>
    </source>
</evidence>
<sequence length="473" mass="48967">MIPRTNAWLTRVRARPEPPAPAPATGLTAVLAFLNAVSRACADAESPETAVRDCLGIVAGFTGWPIGHAYRRRPDGRLASMQVWHLVRHGDAPAADRFVATSEQAVFAPGQGVVGGVAGSGEAVACPDVTVLKGFVRADAARANGVRGCFAFPVRVGAQVEIVLEFFSREAAALDENLLQLMAYVAERLAAVLAEHAQRQRVQALMRSLDAVAVALAETTAGVEARAGTVLAVARGVEAGRAQVDGACAEATAEIERVSRSAEDLVALSRDARQRAHDVEAIAVGTAAVLGESAAVFADLQAKIDSVGRITALIRDIARQTGLLALNATIEAARAGEAGRGFSVVASEVKSLSARVAGATTEIADQMALLEQAALQSRAVIGRVQGEVVTVQETAGAIARASASHQDASHAVAERVERARTTLTGTGTHLDALRRATADALVSSEDLGRSAGDLRDQGRDLGDAAAQLATAMP</sequence>
<evidence type="ECO:0000313" key="4">
    <source>
        <dbReference type="EMBL" id="GJD81041.1"/>
    </source>
</evidence>
<name>A0AA37HT20_9HYPH</name>
<dbReference type="Gene3D" id="3.30.450.40">
    <property type="match status" value="1"/>
</dbReference>
<dbReference type="Pfam" id="PF00015">
    <property type="entry name" value="MCPsignal"/>
    <property type="match status" value="1"/>
</dbReference>